<protein>
    <recommendedName>
        <fullName evidence="3">non-specific serine/threonine protein kinase</fullName>
        <ecNumber evidence="3">2.7.11.1</ecNumber>
    </recommendedName>
</protein>
<dbReference type="FunFam" id="1.10.510.10:FF:000064">
    <property type="entry name" value="BR serine/threonine-protein kinase 2"/>
    <property type="match status" value="1"/>
</dbReference>
<dbReference type="InterPro" id="IPR017441">
    <property type="entry name" value="Protein_kinase_ATP_BS"/>
</dbReference>
<evidence type="ECO:0000256" key="6">
    <source>
        <dbReference type="ARBA" id="ARBA00022723"/>
    </source>
</evidence>
<keyword evidence="11" id="KW-0524">Neurogenesis</keyword>
<dbReference type="InterPro" id="IPR000719">
    <property type="entry name" value="Prot_kinase_dom"/>
</dbReference>
<dbReference type="Gene3D" id="1.10.510.10">
    <property type="entry name" value="Transferase(Phosphotransferase) domain 1"/>
    <property type="match status" value="1"/>
</dbReference>
<feature type="region of interest" description="Disordered" evidence="15">
    <location>
        <begin position="343"/>
        <end position="379"/>
    </location>
</feature>
<dbReference type="PANTHER" id="PTHR24346">
    <property type="entry name" value="MAP/MICROTUBULE AFFINITY-REGULATING KINASE"/>
    <property type="match status" value="1"/>
</dbReference>
<dbReference type="CDD" id="cd14340">
    <property type="entry name" value="UBA_BRSK"/>
    <property type="match status" value="1"/>
</dbReference>
<evidence type="ECO:0000256" key="2">
    <source>
        <dbReference type="ARBA" id="ARBA00006234"/>
    </source>
</evidence>
<feature type="compositionally biased region" description="Basic and acidic residues" evidence="15">
    <location>
        <begin position="915"/>
        <end position="938"/>
    </location>
</feature>
<dbReference type="GeneID" id="106072940"/>
<evidence type="ECO:0000256" key="14">
    <source>
        <dbReference type="PROSITE-ProRule" id="PRU10141"/>
    </source>
</evidence>
<dbReference type="Pfam" id="PF00069">
    <property type="entry name" value="Pkinase"/>
    <property type="match status" value="1"/>
</dbReference>
<feature type="compositionally biased region" description="Polar residues" evidence="15">
    <location>
        <begin position="672"/>
        <end position="684"/>
    </location>
</feature>
<evidence type="ECO:0000256" key="9">
    <source>
        <dbReference type="ARBA" id="ARBA00022840"/>
    </source>
</evidence>
<feature type="domain" description="Protein kinase" evidence="16">
    <location>
        <begin position="14"/>
        <end position="265"/>
    </location>
</feature>
<organism evidence="17 18">
    <name type="scientific">Biomphalaria glabrata</name>
    <name type="common">Bloodfluke planorb</name>
    <name type="synonym">Freshwater snail</name>
    <dbReference type="NCBI Taxonomy" id="6526"/>
    <lineage>
        <taxon>Eukaryota</taxon>
        <taxon>Metazoa</taxon>
        <taxon>Spiralia</taxon>
        <taxon>Lophotrochozoa</taxon>
        <taxon>Mollusca</taxon>
        <taxon>Gastropoda</taxon>
        <taxon>Heterobranchia</taxon>
        <taxon>Euthyneura</taxon>
        <taxon>Panpulmonata</taxon>
        <taxon>Hygrophila</taxon>
        <taxon>Lymnaeoidea</taxon>
        <taxon>Planorbidae</taxon>
        <taxon>Biomphalaria</taxon>
    </lineage>
</organism>
<dbReference type="GO" id="GO:0004674">
    <property type="term" value="F:protein serine/threonine kinase activity"/>
    <property type="evidence" value="ECO:0007669"/>
    <property type="project" value="UniProtKB-KW"/>
</dbReference>
<evidence type="ECO:0000256" key="7">
    <source>
        <dbReference type="ARBA" id="ARBA00022741"/>
    </source>
</evidence>
<evidence type="ECO:0000256" key="3">
    <source>
        <dbReference type="ARBA" id="ARBA00012513"/>
    </source>
</evidence>
<evidence type="ECO:0000256" key="8">
    <source>
        <dbReference type="ARBA" id="ARBA00022777"/>
    </source>
</evidence>
<keyword evidence="4" id="KW-0723">Serine/threonine-protein kinase</keyword>
<dbReference type="RefSeq" id="XP_055901364.1">
    <property type="nucleotide sequence ID" value="XM_056045389.1"/>
</dbReference>
<dbReference type="SUPFAM" id="SSF56112">
    <property type="entry name" value="Protein kinase-like (PK-like)"/>
    <property type="match status" value="1"/>
</dbReference>
<reference evidence="18" key="1">
    <citation type="submission" date="2025-08" db="UniProtKB">
        <authorList>
            <consortium name="RefSeq"/>
        </authorList>
    </citation>
    <scope>IDENTIFICATION</scope>
</reference>
<gene>
    <name evidence="18" type="primary">LOC106072940</name>
</gene>
<evidence type="ECO:0000256" key="5">
    <source>
        <dbReference type="ARBA" id="ARBA00022679"/>
    </source>
</evidence>
<name>A0A9W3BPI4_BIOGL</name>
<dbReference type="AlphaFoldDB" id="A0A9W3BPI4"/>
<dbReference type="InterPro" id="IPR011009">
    <property type="entry name" value="Kinase-like_dom_sf"/>
</dbReference>
<dbReference type="InterPro" id="IPR008271">
    <property type="entry name" value="Ser/Thr_kinase_AS"/>
</dbReference>
<dbReference type="GO" id="GO:0046872">
    <property type="term" value="F:metal ion binding"/>
    <property type="evidence" value="ECO:0007669"/>
    <property type="project" value="UniProtKB-KW"/>
</dbReference>
<feature type="binding site" evidence="14">
    <location>
        <position position="43"/>
    </location>
    <ligand>
        <name>ATP</name>
        <dbReference type="ChEBI" id="CHEBI:30616"/>
    </ligand>
</feature>
<feature type="compositionally biased region" description="Low complexity" evidence="15">
    <location>
        <begin position="416"/>
        <end position="444"/>
    </location>
</feature>
<keyword evidence="10" id="KW-0460">Magnesium</keyword>
<feature type="region of interest" description="Disordered" evidence="15">
    <location>
        <begin position="543"/>
        <end position="609"/>
    </location>
</feature>
<dbReference type="EC" id="2.7.11.1" evidence="3"/>
<evidence type="ECO:0000256" key="12">
    <source>
        <dbReference type="ARBA" id="ARBA00047899"/>
    </source>
</evidence>
<dbReference type="GO" id="GO:0007399">
    <property type="term" value="P:nervous system development"/>
    <property type="evidence" value="ECO:0007669"/>
    <property type="project" value="UniProtKB-KW"/>
</dbReference>
<evidence type="ECO:0000256" key="10">
    <source>
        <dbReference type="ARBA" id="ARBA00022842"/>
    </source>
</evidence>
<dbReference type="OMA" id="PIPRFFN"/>
<comment type="similarity">
    <text evidence="2">Belongs to the protein kinase superfamily. CAMK Ser/Thr protein kinase family. SNF1 subfamily.</text>
</comment>
<proteinExistence type="inferred from homology"/>
<accession>A0A9W3BPI4</accession>
<feature type="region of interest" description="Disordered" evidence="15">
    <location>
        <begin position="392"/>
        <end position="518"/>
    </location>
</feature>
<dbReference type="PROSITE" id="PS00107">
    <property type="entry name" value="PROTEIN_KINASE_ATP"/>
    <property type="match status" value="1"/>
</dbReference>
<evidence type="ECO:0000259" key="16">
    <source>
        <dbReference type="PROSITE" id="PS50011"/>
    </source>
</evidence>
<dbReference type="PROSITE" id="PS50011">
    <property type="entry name" value="PROTEIN_KINASE_DOM"/>
    <property type="match status" value="1"/>
</dbReference>
<dbReference type="GO" id="GO:0005737">
    <property type="term" value="C:cytoplasm"/>
    <property type="evidence" value="ECO:0007669"/>
    <property type="project" value="TreeGrafter"/>
</dbReference>
<evidence type="ECO:0000256" key="15">
    <source>
        <dbReference type="SAM" id="MobiDB-lite"/>
    </source>
</evidence>
<keyword evidence="17" id="KW-1185">Reference proteome</keyword>
<evidence type="ECO:0000256" key="4">
    <source>
        <dbReference type="ARBA" id="ARBA00022527"/>
    </source>
</evidence>
<evidence type="ECO:0000313" key="17">
    <source>
        <dbReference type="Proteomes" id="UP001165740"/>
    </source>
</evidence>
<dbReference type="PANTHER" id="PTHR24346:SF36">
    <property type="entry name" value="SERINE_THREONINE-PROTEIN KINASE BRSK1 ISOFORM X1-RELATED"/>
    <property type="match status" value="1"/>
</dbReference>
<evidence type="ECO:0000313" key="18">
    <source>
        <dbReference type="RefSeq" id="XP_055901364.1"/>
    </source>
</evidence>
<keyword evidence="6" id="KW-0479">Metal-binding</keyword>
<dbReference type="GO" id="GO:0035556">
    <property type="term" value="P:intracellular signal transduction"/>
    <property type="evidence" value="ECO:0007669"/>
    <property type="project" value="TreeGrafter"/>
</dbReference>
<keyword evidence="8" id="KW-0418">Kinase</keyword>
<feature type="compositionally biased region" description="Basic and acidic residues" evidence="15">
    <location>
        <begin position="480"/>
        <end position="495"/>
    </location>
</feature>
<comment type="cofactor">
    <cofactor evidence="1">
        <name>Mg(2+)</name>
        <dbReference type="ChEBI" id="CHEBI:18420"/>
    </cofactor>
</comment>
<sequence>MSHAHKDDLYVGPYRLEKTLGKGQTGLVKLGVHCVSGKRVAIKIVNREKLSESVLMKVEREIAIMKLIEHPHVLGLYDVYENKKYLYLILEHVSGGELFDYLVKKGRLTPKEARKFFRQIISALDFCHSHNICHRDLKPENLLLDEKSNIRVADFGMASLQVEGSMLETSCGSPHYACPEVIRGEKYDGRKADVWSCGVILYALLVGALPFDDDNLRQLLEKVKKGVFHIPHFVPMDCQNLLRGMIEVDSDKRLTLEEVMRHSWVLVDTIGQIELELPVAQVVQTSIIPSVEDLDPDVLSTMNSLQCFKDKEKLISELLNAKHNTEKVVYFLLLDRKLRNPSVEDEVDVRHRSESGKSHSTSVSAGSGQEQADPPRKRVDAVQFGGQARLSLGNISEGSPVASRRALKVQQVRKASLSGSPSSSPLSSPKLPRAGRSTPSHSPSATPPGSPSIQSTPWKSRLHTIKNSFLGSPRFHRRKMQGEERGREGWKDREGSGATSSKGGTNANGGGANHPTVSDLITNMLAPNEGDYCSHMFSHNHNSGNAHSNHHNNTPSKAGYYGNHSGSSDSSNGGPPPSPPDYKDVMTARNGITPTRHGSNQPDSSSKDIFSIGSRASVAGRDHLSPPPSPNLSLRTNHLAYRDREGAVYVSSSTASTQHSTPSPQLPHRNIPTPNLTTVNSPTTLRDRDYIGSRVGSGNTVQTGNTSSTAVKEREYLLMRNSILGSPRFHRRNMPVYQPEPIEMDNLTVPTSDEITMTPESSPELAKRSWFGGLMGMEQEHHFVMVREKSFSQVKADLVHAFLSTCDLSHCVVSTTTFRGEYRRGGGSSMFSRNVRFQVDISPAPGERDAASATTFCLTFTLVSGPSRRFRRVCEHLQALMSSPRGENHRKISTDSTVSYCSELVPASYCSSAKENGDSDSHDRDRKPPLPPRNRDMTKPVSRKALAENSNRDKV</sequence>
<evidence type="ECO:0000256" key="1">
    <source>
        <dbReference type="ARBA" id="ARBA00001946"/>
    </source>
</evidence>
<keyword evidence="7 14" id="KW-0547">Nucleotide-binding</keyword>
<dbReference type="InterPro" id="IPR048622">
    <property type="entry name" value="BRSK1_2-like_UBA"/>
</dbReference>
<evidence type="ECO:0000256" key="11">
    <source>
        <dbReference type="ARBA" id="ARBA00022902"/>
    </source>
</evidence>
<dbReference type="FunFam" id="3.30.200.20:FF:000003">
    <property type="entry name" value="Non-specific serine/threonine protein kinase"/>
    <property type="match status" value="1"/>
</dbReference>
<keyword evidence="9 14" id="KW-0067">ATP-binding</keyword>
<dbReference type="GO" id="GO:0005524">
    <property type="term" value="F:ATP binding"/>
    <property type="evidence" value="ECO:0007669"/>
    <property type="project" value="UniProtKB-UniRule"/>
</dbReference>
<dbReference type="Proteomes" id="UP001165740">
    <property type="component" value="Chromosome 10"/>
</dbReference>
<comment type="catalytic activity">
    <reaction evidence="13">
        <text>L-seryl-[protein] + ATP = O-phospho-L-seryl-[protein] + ADP + H(+)</text>
        <dbReference type="Rhea" id="RHEA:17989"/>
        <dbReference type="Rhea" id="RHEA-COMP:9863"/>
        <dbReference type="Rhea" id="RHEA-COMP:11604"/>
        <dbReference type="ChEBI" id="CHEBI:15378"/>
        <dbReference type="ChEBI" id="CHEBI:29999"/>
        <dbReference type="ChEBI" id="CHEBI:30616"/>
        <dbReference type="ChEBI" id="CHEBI:83421"/>
        <dbReference type="ChEBI" id="CHEBI:456216"/>
        <dbReference type="EC" id="2.7.11.1"/>
    </reaction>
</comment>
<feature type="compositionally biased region" description="Basic and acidic residues" evidence="15">
    <location>
        <begin position="348"/>
        <end position="357"/>
    </location>
</feature>
<feature type="region of interest" description="Disordered" evidence="15">
    <location>
        <begin position="911"/>
        <end position="955"/>
    </location>
</feature>
<feature type="compositionally biased region" description="Polar residues" evidence="15">
    <location>
        <begin position="590"/>
        <end position="608"/>
    </location>
</feature>
<dbReference type="PROSITE" id="PS00108">
    <property type="entry name" value="PROTEIN_KINASE_ST"/>
    <property type="match status" value="1"/>
</dbReference>
<feature type="compositionally biased region" description="Polar residues" evidence="15">
    <location>
        <begin position="650"/>
        <end position="663"/>
    </location>
</feature>
<dbReference type="Pfam" id="PF21115">
    <property type="entry name" value="UBA_BRSK"/>
    <property type="match status" value="1"/>
</dbReference>
<dbReference type="Pfam" id="PF21122">
    <property type="entry name" value="KA1_BRSK"/>
    <property type="match status" value="1"/>
</dbReference>
<dbReference type="CDD" id="cd14081">
    <property type="entry name" value="STKc_BRSK1_2"/>
    <property type="match status" value="1"/>
</dbReference>
<feature type="region of interest" description="Disordered" evidence="15">
    <location>
        <begin position="648"/>
        <end position="686"/>
    </location>
</feature>
<feature type="compositionally biased region" description="Low complexity" evidence="15">
    <location>
        <begin position="543"/>
        <end position="573"/>
    </location>
</feature>
<comment type="catalytic activity">
    <reaction evidence="12">
        <text>L-threonyl-[protein] + ATP = O-phospho-L-threonyl-[protein] + ADP + H(+)</text>
        <dbReference type="Rhea" id="RHEA:46608"/>
        <dbReference type="Rhea" id="RHEA-COMP:11060"/>
        <dbReference type="Rhea" id="RHEA-COMP:11605"/>
        <dbReference type="ChEBI" id="CHEBI:15378"/>
        <dbReference type="ChEBI" id="CHEBI:30013"/>
        <dbReference type="ChEBI" id="CHEBI:30616"/>
        <dbReference type="ChEBI" id="CHEBI:61977"/>
        <dbReference type="ChEBI" id="CHEBI:456216"/>
        <dbReference type="EC" id="2.7.11.1"/>
    </reaction>
</comment>
<keyword evidence="5" id="KW-0808">Transferase</keyword>
<feature type="compositionally biased region" description="Polar residues" evidence="15">
    <location>
        <begin position="358"/>
        <end position="370"/>
    </location>
</feature>
<evidence type="ECO:0000256" key="13">
    <source>
        <dbReference type="ARBA" id="ARBA00048679"/>
    </source>
</evidence>
<dbReference type="SMART" id="SM00220">
    <property type="entry name" value="S_TKc"/>
    <property type="match status" value="1"/>
</dbReference>